<organism evidence="3 4">
    <name type="scientific">Mesorhabditis spiculigera</name>
    <dbReference type="NCBI Taxonomy" id="96644"/>
    <lineage>
        <taxon>Eukaryota</taxon>
        <taxon>Metazoa</taxon>
        <taxon>Ecdysozoa</taxon>
        <taxon>Nematoda</taxon>
        <taxon>Chromadorea</taxon>
        <taxon>Rhabditida</taxon>
        <taxon>Rhabditina</taxon>
        <taxon>Rhabditomorpha</taxon>
        <taxon>Rhabditoidea</taxon>
        <taxon>Rhabditidae</taxon>
        <taxon>Mesorhabditinae</taxon>
        <taxon>Mesorhabditis</taxon>
    </lineage>
</organism>
<feature type="compositionally biased region" description="Basic and acidic residues" evidence="1">
    <location>
        <begin position="78"/>
        <end position="89"/>
    </location>
</feature>
<evidence type="ECO:0000259" key="2">
    <source>
        <dbReference type="PROSITE" id="PS50829"/>
    </source>
</evidence>
<sequence>MSDAKKVSFAERLEASGLSGNEDEHRRFLKRIAEGDGPPANKETGDEPAVKVPKLDDQDEEVDKKKHTLDSDEEEDEDHKRMDLRKVDGQEDGTMDFEGDIKITPFNMKEDEEEGHFDESGNFIFDKKEEANDPTFLKNNDDDLDDVLAPTLDDGRRKEIFKRLMELLKPNQTITKALSEIRKTKKLTPAEERKLRWAAKKAGKAMEENPDQGIMSELSALADELISAGHMDAYEWNREKVEFNFKKLETVAVDDLDMFADEPAPSSSATNDQAAALDDEILWEYKDSADGKIEGPFSSQVMADRQAEGKLEAKGLARKVGASDFNPIARIDFDLYC</sequence>
<proteinExistence type="predicted"/>
<feature type="compositionally biased region" description="Basic and acidic residues" evidence="1">
    <location>
        <begin position="43"/>
        <end position="70"/>
    </location>
</feature>
<dbReference type="PANTHER" id="PTHR13138:SF3">
    <property type="entry name" value="CD2 ANTIGEN CYTOPLASMIC TAIL-BINDING PROTEIN 2"/>
    <property type="match status" value="1"/>
</dbReference>
<dbReference type="InterPro" id="IPR035445">
    <property type="entry name" value="GYF-like_dom_sf"/>
</dbReference>
<dbReference type="Proteomes" id="UP001177023">
    <property type="component" value="Unassembled WGS sequence"/>
</dbReference>
<dbReference type="AlphaFoldDB" id="A0AA36CZ75"/>
<accession>A0AA36CZ75</accession>
<dbReference type="GO" id="GO:0005682">
    <property type="term" value="C:U5 snRNP"/>
    <property type="evidence" value="ECO:0007669"/>
    <property type="project" value="InterPro"/>
</dbReference>
<dbReference type="EMBL" id="CATQJA010002652">
    <property type="protein sequence ID" value="CAJ0577791.1"/>
    <property type="molecule type" value="Genomic_DNA"/>
</dbReference>
<dbReference type="PROSITE" id="PS50829">
    <property type="entry name" value="GYF"/>
    <property type="match status" value="1"/>
</dbReference>
<dbReference type="Pfam" id="PF02213">
    <property type="entry name" value="GYF"/>
    <property type="match status" value="1"/>
</dbReference>
<feature type="compositionally biased region" description="Basic and acidic residues" evidence="1">
    <location>
        <begin position="22"/>
        <end position="34"/>
    </location>
</feature>
<comment type="caution">
    <text evidence="3">The sequence shown here is derived from an EMBL/GenBank/DDBJ whole genome shotgun (WGS) entry which is preliminary data.</text>
</comment>
<reference evidence="3" key="1">
    <citation type="submission" date="2023-06" db="EMBL/GenBank/DDBJ databases">
        <authorList>
            <person name="Delattre M."/>
        </authorList>
    </citation>
    <scope>NUCLEOTIDE SEQUENCE</scope>
    <source>
        <strain evidence="3">AF72</strain>
    </source>
</reference>
<feature type="compositionally biased region" description="Basic and acidic residues" evidence="1">
    <location>
        <begin position="1"/>
        <end position="14"/>
    </location>
</feature>
<feature type="non-terminal residue" evidence="3">
    <location>
        <position position="1"/>
    </location>
</feature>
<protein>
    <recommendedName>
        <fullName evidence="2">GYF domain-containing protein</fullName>
    </recommendedName>
</protein>
<evidence type="ECO:0000256" key="1">
    <source>
        <dbReference type="SAM" id="MobiDB-lite"/>
    </source>
</evidence>
<dbReference type="SUPFAM" id="SSF55277">
    <property type="entry name" value="GYF domain"/>
    <property type="match status" value="1"/>
</dbReference>
<dbReference type="InterPro" id="IPR039905">
    <property type="entry name" value="CD2BP2/Lin1"/>
</dbReference>
<keyword evidence="4" id="KW-1185">Reference proteome</keyword>
<dbReference type="PANTHER" id="PTHR13138">
    <property type="entry name" value="PROTEIN LIN1"/>
    <property type="match status" value="1"/>
</dbReference>
<dbReference type="Gene3D" id="3.30.1490.40">
    <property type="match status" value="1"/>
</dbReference>
<name>A0AA36CZ75_9BILA</name>
<evidence type="ECO:0000313" key="4">
    <source>
        <dbReference type="Proteomes" id="UP001177023"/>
    </source>
</evidence>
<gene>
    <name evidence="3" type="ORF">MSPICULIGERA_LOCUS16058</name>
</gene>
<dbReference type="InterPro" id="IPR003169">
    <property type="entry name" value="GYF"/>
</dbReference>
<feature type="domain" description="GYF" evidence="2">
    <location>
        <begin position="280"/>
        <end position="332"/>
    </location>
</feature>
<feature type="region of interest" description="Disordered" evidence="1">
    <location>
        <begin position="1"/>
        <end position="115"/>
    </location>
</feature>
<evidence type="ECO:0000313" key="3">
    <source>
        <dbReference type="EMBL" id="CAJ0577791.1"/>
    </source>
</evidence>